<dbReference type="Proteomes" id="UP000221394">
    <property type="component" value="Unassembled WGS sequence"/>
</dbReference>
<name>A0A2A9EC51_9MICO</name>
<evidence type="ECO:0000259" key="8">
    <source>
        <dbReference type="Pfam" id="PF05140"/>
    </source>
</evidence>
<evidence type="ECO:0000313" key="10">
    <source>
        <dbReference type="Proteomes" id="UP000221394"/>
    </source>
</evidence>
<gene>
    <name evidence="9" type="ORF">ATL41_1235</name>
</gene>
<proteinExistence type="predicted"/>
<evidence type="ECO:0000256" key="6">
    <source>
        <dbReference type="SAM" id="MobiDB-lite"/>
    </source>
</evidence>
<comment type="caution">
    <text evidence="9">The sequence shown here is derived from an EMBL/GenBank/DDBJ whole genome shotgun (WGS) entry which is preliminary data.</text>
</comment>
<comment type="subcellular location">
    <subcellularLocation>
        <location evidence="1">Membrane</location>
        <topology evidence="1">Multi-pass membrane protein</topology>
    </subcellularLocation>
</comment>
<dbReference type="EMBL" id="PDJH01000001">
    <property type="protein sequence ID" value="PFG36508.1"/>
    <property type="molecule type" value="Genomic_DNA"/>
</dbReference>
<feature type="domain" description="ResB-like" evidence="8">
    <location>
        <begin position="40"/>
        <end position="541"/>
    </location>
</feature>
<dbReference type="PANTHER" id="PTHR31566:SF0">
    <property type="entry name" value="CYTOCHROME C BIOGENESIS PROTEIN CCS1, CHLOROPLASTIC"/>
    <property type="match status" value="1"/>
</dbReference>
<feature type="transmembrane region" description="Helical" evidence="7">
    <location>
        <begin position="92"/>
        <end position="113"/>
    </location>
</feature>
<evidence type="ECO:0000256" key="7">
    <source>
        <dbReference type="SAM" id="Phobius"/>
    </source>
</evidence>
<feature type="transmembrane region" description="Helical" evidence="7">
    <location>
        <begin position="42"/>
        <end position="60"/>
    </location>
</feature>
<evidence type="ECO:0000256" key="4">
    <source>
        <dbReference type="ARBA" id="ARBA00022989"/>
    </source>
</evidence>
<accession>A0A2A9EC51</accession>
<dbReference type="Pfam" id="PF05140">
    <property type="entry name" value="ResB"/>
    <property type="match status" value="1"/>
</dbReference>
<evidence type="ECO:0000256" key="3">
    <source>
        <dbReference type="ARBA" id="ARBA00022748"/>
    </source>
</evidence>
<dbReference type="OrthoDB" id="3949537at2"/>
<dbReference type="PANTHER" id="PTHR31566">
    <property type="entry name" value="CYTOCHROME C BIOGENESIS PROTEIN CCS1, CHLOROPLASTIC"/>
    <property type="match status" value="1"/>
</dbReference>
<reference evidence="9 10" key="1">
    <citation type="submission" date="2017-10" db="EMBL/GenBank/DDBJ databases">
        <title>Sequencing the genomes of 1000 actinobacteria strains.</title>
        <authorList>
            <person name="Klenk H.-P."/>
        </authorList>
    </citation>
    <scope>NUCLEOTIDE SEQUENCE [LARGE SCALE GENOMIC DNA]</scope>
    <source>
        <strain evidence="9 10">DSM 21574</strain>
    </source>
</reference>
<dbReference type="GO" id="GO:0016020">
    <property type="term" value="C:membrane"/>
    <property type="evidence" value="ECO:0007669"/>
    <property type="project" value="UniProtKB-SubCell"/>
</dbReference>
<dbReference type="AlphaFoldDB" id="A0A2A9EC51"/>
<evidence type="ECO:0000313" key="9">
    <source>
        <dbReference type="EMBL" id="PFG36508.1"/>
    </source>
</evidence>
<keyword evidence="3" id="KW-0201">Cytochrome c-type biogenesis</keyword>
<keyword evidence="4 7" id="KW-1133">Transmembrane helix</keyword>
<feature type="transmembrane region" description="Helical" evidence="7">
    <location>
        <begin position="481"/>
        <end position="501"/>
    </location>
</feature>
<keyword evidence="10" id="KW-1185">Reference proteome</keyword>
<evidence type="ECO:0000256" key="2">
    <source>
        <dbReference type="ARBA" id="ARBA00022692"/>
    </source>
</evidence>
<keyword evidence="2 7" id="KW-0812">Transmembrane</keyword>
<keyword evidence="5 7" id="KW-0472">Membrane</keyword>
<dbReference type="InterPro" id="IPR007816">
    <property type="entry name" value="ResB-like_domain"/>
</dbReference>
<sequence length="567" mass="60907">MSGYRPEGIEDAFVENGSAPLPALGVVGWLRWTWRQLTSMRVALLLLMLLAVAAVPGSALPQRPQDPAAVEQYLADHATAGPWLDRLGMFDVYASVWFSAIYILLFVSLVGCITPRVRAHWRALRAKPPRTPRRFDRFPARAERVVAASPADVADTAAAHLRGPRWLPRFRVEQSTEPAPAGALDDVAHTVSAERGYLRETGNLLFHLALLGLLVSVGVGQALEYRGQAIVVQGRGFANSVSAYDTFFSGTAFDPESLHPFSITLDDFDAEFTEDESLAAKDFTAHVTVRDGAAEPRPETIKVNHPLEIGGAKVYLQGNGFAPDVEVVDADGNVAFSGPVPFIPEDAVYTSRGVIKVPDVTSGDQIGLVGYLLPTAQMTENGVRSIHPDLRNPVLVLTVWRGNLGLDSGVPQNVYELDTDAMIQVADGDEPATLVISPGQTVDLPEGLGTLTFRGDLPADPTQDATGVPRFVALDLRHDPALLWIATFAVLALAGLMLSLFTPRRRVWLRTWTETVEGEARTVVSAAGLARTDDAGLPGEVDAMLDAASAATTPDRATTKDSGGADR</sequence>
<evidence type="ECO:0000256" key="1">
    <source>
        <dbReference type="ARBA" id="ARBA00004141"/>
    </source>
</evidence>
<feature type="compositionally biased region" description="Basic and acidic residues" evidence="6">
    <location>
        <begin position="557"/>
        <end position="567"/>
    </location>
</feature>
<feature type="transmembrane region" description="Helical" evidence="7">
    <location>
        <begin position="204"/>
        <end position="223"/>
    </location>
</feature>
<dbReference type="GO" id="GO:0017004">
    <property type="term" value="P:cytochrome complex assembly"/>
    <property type="evidence" value="ECO:0007669"/>
    <property type="project" value="UniProtKB-KW"/>
</dbReference>
<protein>
    <submittedName>
        <fullName evidence="9">Cytochrome c biogenesis protein</fullName>
    </submittedName>
</protein>
<organism evidence="9 10">
    <name type="scientific">Flavimobilis soli</name>
    <dbReference type="NCBI Taxonomy" id="442709"/>
    <lineage>
        <taxon>Bacteria</taxon>
        <taxon>Bacillati</taxon>
        <taxon>Actinomycetota</taxon>
        <taxon>Actinomycetes</taxon>
        <taxon>Micrococcales</taxon>
        <taxon>Jonesiaceae</taxon>
        <taxon>Flavimobilis</taxon>
    </lineage>
</organism>
<evidence type="ECO:0000256" key="5">
    <source>
        <dbReference type="ARBA" id="ARBA00023136"/>
    </source>
</evidence>
<dbReference type="RefSeq" id="WP_098457682.1">
    <property type="nucleotide sequence ID" value="NZ_PDJH01000001.1"/>
</dbReference>
<dbReference type="InterPro" id="IPR023494">
    <property type="entry name" value="Cyt_c_bgen_Ccs1/CcsB/ResB"/>
</dbReference>
<feature type="region of interest" description="Disordered" evidence="6">
    <location>
        <begin position="546"/>
        <end position="567"/>
    </location>
</feature>